<dbReference type="EMBL" id="JACHHQ010000001">
    <property type="protein sequence ID" value="MBB5198732.1"/>
    <property type="molecule type" value="Genomic_DNA"/>
</dbReference>
<dbReference type="PANTHER" id="PTHR30451">
    <property type="entry name" value="OUTER MEMBRANE USHER PROTEIN"/>
    <property type="match status" value="1"/>
</dbReference>
<keyword evidence="3" id="KW-1185">Reference proteome</keyword>
<keyword evidence="1" id="KW-0812">Transmembrane</keyword>
<dbReference type="Proteomes" id="UP000571084">
    <property type="component" value="Unassembled WGS sequence"/>
</dbReference>
<keyword evidence="1" id="KW-0998">Cell outer membrane</keyword>
<dbReference type="SUPFAM" id="SSF141729">
    <property type="entry name" value="FimD N-terminal domain-like"/>
    <property type="match status" value="1"/>
</dbReference>
<reference evidence="2 3" key="1">
    <citation type="submission" date="2020-08" db="EMBL/GenBank/DDBJ databases">
        <title>Genomic Encyclopedia of Type Strains, Phase IV (KMG-IV): sequencing the most valuable type-strain genomes for metagenomic binning, comparative biology and taxonomic classification.</title>
        <authorList>
            <person name="Goeker M."/>
        </authorList>
    </citation>
    <scope>NUCLEOTIDE SEQUENCE [LARGE SCALE GENOMIC DNA]</scope>
    <source>
        <strain evidence="2 3">DSM 23240</strain>
    </source>
</reference>
<dbReference type="PANTHER" id="PTHR30451:SF8">
    <property type="entry name" value="FIMBRIAL USHER PROTEIN"/>
    <property type="match status" value="1"/>
</dbReference>
<organism evidence="2 3">
    <name type="scientific">Glaciimonas immobilis</name>
    <dbReference type="NCBI Taxonomy" id="728004"/>
    <lineage>
        <taxon>Bacteria</taxon>
        <taxon>Pseudomonadati</taxon>
        <taxon>Pseudomonadota</taxon>
        <taxon>Betaproteobacteria</taxon>
        <taxon>Burkholderiales</taxon>
        <taxon>Oxalobacteraceae</taxon>
        <taxon>Glaciimonas</taxon>
    </lineage>
</organism>
<evidence type="ECO:0000313" key="3">
    <source>
        <dbReference type="Proteomes" id="UP000571084"/>
    </source>
</evidence>
<dbReference type="Gene3D" id="3.10.20.410">
    <property type="match status" value="1"/>
</dbReference>
<dbReference type="Gene3D" id="2.60.40.3110">
    <property type="match status" value="1"/>
</dbReference>
<dbReference type="GO" id="GO:0009297">
    <property type="term" value="P:pilus assembly"/>
    <property type="evidence" value="ECO:0007669"/>
    <property type="project" value="InterPro"/>
</dbReference>
<accession>A0A840RNP6</accession>
<keyword evidence="1" id="KW-0813">Transport</keyword>
<dbReference type="AlphaFoldDB" id="A0A840RNP6"/>
<dbReference type="RefSeq" id="WP_168052896.1">
    <property type="nucleotide sequence ID" value="NZ_JAAOZT010000002.1"/>
</dbReference>
<dbReference type="InterPro" id="IPR037224">
    <property type="entry name" value="PapC_N_sf"/>
</dbReference>
<evidence type="ECO:0000256" key="1">
    <source>
        <dbReference type="RuleBase" id="RU003884"/>
    </source>
</evidence>
<name>A0A840RNP6_9BURK</name>
<dbReference type="InterPro" id="IPR000015">
    <property type="entry name" value="Fimb_usher"/>
</dbReference>
<keyword evidence="1" id="KW-1029">Fimbrium biogenesis</keyword>
<comment type="similarity">
    <text evidence="1">Belongs to the fimbrial export usher family.</text>
</comment>
<comment type="subcellular location">
    <subcellularLocation>
        <location evidence="1">Cell outer membrane</location>
        <topology evidence="1">Multi-pass membrane protein</topology>
    </subcellularLocation>
</comment>
<dbReference type="GO" id="GO:0015473">
    <property type="term" value="F:fimbrial usher porin activity"/>
    <property type="evidence" value="ECO:0007669"/>
    <property type="project" value="InterPro"/>
</dbReference>
<dbReference type="InterPro" id="IPR018030">
    <property type="entry name" value="Fimbrial_membr_usher_CS"/>
</dbReference>
<protein>
    <submittedName>
        <fullName evidence="2">Outer membrane usher protein FimD/PapC</fullName>
    </submittedName>
</protein>
<sequence length="877" mass="92446">MHQLHASETMQATGESAPILLAATAVINGKDNALPRDGADMQEFDSDIMKARGLQPEISDYFRKAARFPPGKSIVDVIINGAPIGRKNAVFDETGKLCFSPSFLRSVGLIGAANVASKKVQIPPSANIATTPLATPALQPSVQLALTPNPAETSLCPGPGGVSAQTVVVLDASKVTVDITTPVQTIVALAAAQIEQGGTAAMFNYRTSTFSNILAGHAKSYFTQVDTQAGFNWNDWIVRSNQSYSNQNGQAQWRFANAYAQTTFVDEKQILQGGFTFTQGPMFSGIPFIGAQWFPETALRSQNKYPVTGIAATRARVVISQNGVILLSTVVPPGPFKLTDYQRGNRTDDLQVKVTEENGAEQRFTVAASDTLLADANAATGGIYASAGMLSDVGSNSGVRSVPLLTFEKGWQYNSIISFSTGALAAGKYASVGAAMGAQSNPLDRTGLYGRASAYVQALAARDMNSGTSGMLGSTSLAWANATNVQLGLSANLRTARYRSAQETQSKVTSLNGRQDDPQAASVHAQMGASVQWNSKWLGTLNVSVTHQTMFAAPATNTYAAGWSSTLGPGQLGVYLARTMQTYAASQGTAQASNQRAGQSNNSLFINFSVPLGHDATFTSNAHRSNNTGQQNTVIDTSIEQRLSDTFSYRGTFEKTVSAPDSGAKNISFNAVPRYTSISFGAGSAPGMSNYFVQASGGVVISGQGAAFAANPIQDTFAVVKLGDIAGVELNTPQGSVWSGYNGLAAIPGLIPFSNSNVEIVTPSLTSDIDVEQTVQVVRAGRGAFVQLDMKASKVQRVLLAITRNGEELPEGLPVFGKEGEFSAISLKGGRVMISDLKNDRLYSVRMLDGATCTLQRIALTEITAGGSFQRGTATCQ</sequence>
<dbReference type="Pfam" id="PF00577">
    <property type="entry name" value="Usher"/>
    <property type="match status" value="1"/>
</dbReference>
<evidence type="ECO:0000313" key="2">
    <source>
        <dbReference type="EMBL" id="MBB5198732.1"/>
    </source>
</evidence>
<keyword evidence="1" id="KW-0472">Membrane</keyword>
<proteinExistence type="inferred from homology"/>
<gene>
    <name evidence="2" type="ORF">HNR39_000542</name>
</gene>
<dbReference type="InterPro" id="IPR042186">
    <property type="entry name" value="FimD_plug_dom"/>
</dbReference>
<dbReference type="GO" id="GO:0009279">
    <property type="term" value="C:cell outer membrane"/>
    <property type="evidence" value="ECO:0007669"/>
    <property type="project" value="UniProtKB-SubCell"/>
</dbReference>
<dbReference type="Gene3D" id="2.60.40.2610">
    <property type="entry name" value="Outer membrane usher protein FimD, plug domain"/>
    <property type="match status" value="1"/>
</dbReference>
<dbReference type="PROSITE" id="PS01151">
    <property type="entry name" value="FIMBRIAL_USHER"/>
    <property type="match status" value="1"/>
</dbReference>
<comment type="caution">
    <text evidence="2">The sequence shown here is derived from an EMBL/GenBank/DDBJ whole genome shotgun (WGS) entry which is preliminary data.</text>
</comment>